<dbReference type="InterPro" id="IPR040330">
    <property type="entry name" value="LYRM1"/>
</dbReference>
<dbReference type="PANTHER" id="PTHR14273">
    <property type="entry name" value="LYR MOTIF-CONTAINING PROTEIN 1"/>
    <property type="match status" value="1"/>
</dbReference>
<protein>
    <submittedName>
        <fullName evidence="4">Complex 1 LYR protein domain-containing protein</fullName>
    </submittedName>
</protein>
<name>A0A915E9H8_9BILA</name>
<keyword evidence="3" id="KW-1185">Reference proteome</keyword>
<dbReference type="WBParaSite" id="jg4288">
    <property type="protein sequence ID" value="jg4288"/>
    <property type="gene ID" value="jg4288"/>
</dbReference>
<dbReference type="GO" id="GO:0005739">
    <property type="term" value="C:mitochondrion"/>
    <property type="evidence" value="ECO:0007669"/>
    <property type="project" value="TreeGrafter"/>
</dbReference>
<dbReference type="PANTHER" id="PTHR14273:SF0">
    <property type="entry name" value="LYR MOTIF-CONTAINING PROTEIN 1"/>
    <property type="match status" value="1"/>
</dbReference>
<reference evidence="4" key="1">
    <citation type="submission" date="2022-11" db="UniProtKB">
        <authorList>
            <consortium name="WormBaseParasite"/>
        </authorList>
    </citation>
    <scope>IDENTIFICATION</scope>
</reference>
<accession>A0A915E9H8</accession>
<dbReference type="InterPro" id="IPR008011">
    <property type="entry name" value="Complex1_LYR_dom"/>
</dbReference>
<evidence type="ECO:0000313" key="4">
    <source>
        <dbReference type="WBParaSite" id="jg4288"/>
    </source>
</evidence>
<dbReference type="CDD" id="cd20261">
    <property type="entry name" value="Complex1_LYR_LYRM1"/>
    <property type="match status" value="1"/>
</dbReference>
<feature type="domain" description="Complex 1 LYR protein" evidence="2">
    <location>
        <begin position="4"/>
        <end position="68"/>
    </location>
</feature>
<evidence type="ECO:0000259" key="2">
    <source>
        <dbReference type="Pfam" id="PF05347"/>
    </source>
</evidence>
<evidence type="ECO:0000256" key="1">
    <source>
        <dbReference type="ARBA" id="ARBA00009508"/>
    </source>
</evidence>
<dbReference type="Pfam" id="PF05347">
    <property type="entry name" value="Complex1_LYR"/>
    <property type="match status" value="1"/>
</dbReference>
<comment type="similarity">
    <text evidence="1">Belongs to the complex I LYR family.</text>
</comment>
<sequence length="115" mass="13599">MTKKEILATYRKIFRIASRWTGNSFFSKIIFLKEILKNETRNQFRSNLQETDPQKIRAFLQDAEKKIEIAKHYRIPYDKPAYLPPSTSYDVNVKSKTFKVRQPKKGDHPKFSSSV</sequence>
<dbReference type="InterPro" id="IPR045294">
    <property type="entry name" value="Complex1_LYR_LYRM1"/>
</dbReference>
<dbReference type="Proteomes" id="UP000887574">
    <property type="component" value="Unplaced"/>
</dbReference>
<evidence type="ECO:0000313" key="3">
    <source>
        <dbReference type="Proteomes" id="UP000887574"/>
    </source>
</evidence>
<proteinExistence type="inferred from homology"/>
<organism evidence="3 4">
    <name type="scientific">Ditylenchus dipsaci</name>
    <dbReference type="NCBI Taxonomy" id="166011"/>
    <lineage>
        <taxon>Eukaryota</taxon>
        <taxon>Metazoa</taxon>
        <taxon>Ecdysozoa</taxon>
        <taxon>Nematoda</taxon>
        <taxon>Chromadorea</taxon>
        <taxon>Rhabditida</taxon>
        <taxon>Tylenchina</taxon>
        <taxon>Tylenchomorpha</taxon>
        <taxon>Sphaerularioidea</taxon>
        <taxon>Anguinidae</taxon>
        <taxon>Anguininae</taxon>
        <taxon>Ditylenchus</taxon>
    </lineage>
</organism>
<dbReference type="AlphaFoldDB" id="A0A915E9H8"/>